<dbReference type="PANTHER" id="PTHR33734:SF22">
    <property type="entry name" value="MEMBRANE-BOUND LYTIC MUREIN TRANSGLYCOSYLASE D"/>
    <property type="match status" value="1"/>
</dbReference>
<dbReference type="InterPro" id="IPR018392">
    <property type="entry name" value="LysM"/>
</dbReference>
<evidence type="ECO:0000313" key="3">
    <source>
        <dbReference type="Proteomes" id="UP000886887"/>
    </source>
</evidence>
<protein>
    <submittedName>
        <fullName evidence="2">LysM peptidoglycan-binding domain-containing protein</fullName>
    </submittedName>
</protein>
<dbReference type="EMBL" id="DVFJ01000010">
    <property type="protein sequence ID" value="HIQ71323.1"/>
    <property type="molecule type" value="Genomic_DNA"/>
</dbReference>
<dbReference type="PANTHER" id="PTHR33734">
    <property type="entry name" value="LYSM DOMAIN-CONTAINING GPI-ANCHORED PROTEIN 2"/>
    <property type="match status" value="1"/>
</dbReference>
<dbReference type="Pfam" id="PF01476">
    <property type="entry name" value="LysM"/>
    <property type="match status" value="3"/>
</dbReference>
<feature type="domain" description="LysM" evidence="1">
    <location>
        <begin position="166"/>
        <end position="210"/>
    </location>
</feature>
<evidence type="ECO:0000259" key="1">
    <source>
        <dbReference type="PROSITE" id="PS51782"/>
    </source>
</evidence>
<dbReference type="SUPFAM" id="SSF54106">
    <property type="entry name" value="LysM domain"/>
    <property type="match status" value="3"/>
</dbReference>
<comment type="caution">
    <text evidence="2">The sequence shown here is derived from an EMBL/GenBank/DDBJ whole genome shotgun (WGS) entry which is preliminary data.</text>
</comment>
<sequence length="227" mass="23339">MNDMTQNGTASASLTGVEIGAGTNTDDALNQVAGESAQAYAGCPACTTPYTVQRGDSFYLIARKFGIDVRALLNANPNIAPGSLLIGDVLCVPAGGAASGPACPAGSTPYIVQSGQTLTDVLVQNNISVRALRETNEGVRLTALAAGDRLCIPQSGMRGACEDGGQAYEVQAGDTLAGIAQANGTTPDVLMRLNPNLLPTDFRQGQVICLPTRLRTIDAQEAGEEAE</sequence>
<name>A0A9D0ZBD7_9FIRM</name>
<reference evidence="2" key="2">
    <citation type="journal article" date="2021" name="PeerJ">
        <title>Extensive microbial diversity within the chicken gut microbiome revealed by metagenomics and culture.</title>
        <authorList>
            <person name="Gilroy R."/>
            <person name="Ravi A."/>
            <person name="Getino M."/>
            <person name="Pursley I."/>
            <person name="Horton D.L."/>
            <person name="Alikhan N.F."/>
            <person name="Baker D."/>
            <person name="Gharbi K."/>
            <person name="Hall N."/>
            <person name="Watson M."/>
            <person name="Adriaenssens E.M."/>
            <person name="Foster-Nyarko E."/>
            <person name="Jarju S."/>
            <person name="Secka A."/>
            <person name="Antonio M."/>
            <person name="Oren A."/>
            <person name="Chaudhuri R.R."/>
            <person name="La Ragione R."/>
            <person name="Hildebrand F."/>
            <person name="Pallen M.J."/>
        </authorList>
    </citation>
    <scope>NUCLEOTIDE SEQUENCE</scope>
    <source>
        <strain evidence="2">ChiSxjej2B14-6234</strain>
    </source>
</reference>
<dbReference type="SMART" id="SM00257">
    <property type="entry name" value="LysM"/>
    <property type="match status" value="3"/>
</dbReference>
<dbReference type="Gene3D" id="3.10.350.10">
    <property type="entry name" value="LysM domain"/>
    <property type="match status" value="3"/>
</dbReference>
<dbReference type="Proteomes" id="UP000886887">
    <property type="component" value="Unassembled WGS sequence"/>
</dbReference>
<feature type="domain" description="LysM" evidence="1">
    <location>
        <begin position="48"/>
        <end position="92"/>
    </location>
</feature>
<dbReference type="AlphaFoldDB" id="A0A9D0ZBD7"/>
<dbReference type="CDD" id="cd00118">
    <property type="entry name" value="LysM"/>
    <property type="match status" value="3"/>
</dbReference>
<organism evidence="2 3">
    <name type="scientific">Candidatus Onthenecus intestinigallinarum</name>
    <dbReference type="NCBI Taxonomy" id="2840875"/>
    <lineage>
        <taxon>Bacteria</taxon>
        <taxon>Bacillati</taxon>
        <taxon>Bacillota</taxon>
        <taxon>Clostridia</taxon>
        <taxon>Eubacteriales</taxon>
        <taxon>Candidatus Onthenecus</taxon>
    </lineage>
</organism>
<evidence type="ECO:0000313" key="2">
    <source>
        <dbReference type="EMBL" id="HIQ71323.1"/>
    </source>
</evidence>
<dbReference type="GO" id="GO:0008932">
    <property type="term" value="F:lytic endotransglycosylase activity"/>
    <property type="evidence" value="ECO:0007669"/>
    <property type="project" value="TreeGrafter"/>
</dbReference>
<accession>A0A9D0ZBD7</accession>
<gene>
    <name evidence="2" type="ORF">IAB73_03820</name>
</gene>
<reference evidence="2" key="1">
    <citation type="submission" date="2020-10" db="EMBL/GenBank/DDBJ databases">
        <authorList>
            <person name="Gilroy R."/>
        </authorList>
    </citation>
    <scope>NUCLEOTIDE SEQUENCE</scope>
    <source>
        <strain evidence="2">ChiSxjej2B14-6234</strain>
    </source>
</reference>
<proteinExistence type="predicted"/>
<dbReference type="PROSITE" id="PS51782">
    <property type="entry name" value="LYSM"/>
    <property type="match status" value="3"/>
</dbReference>
<dbReference type="InterPro" id="IPR036779">
    <property type="entry name" value="LysM_dom_sf"/>
</dbReference>
<feature type="domain" description="LysM" evidence="1">
    <location>
        <begin position="108"/>
        <end position="152"/>
    </location>
</feature>